<reference evidence="3" key="1">
    <citation type="submission" date="2009-08" db="EMBL/GenBank/DDBJ databases">
        <title>The complete genome of Chitinophaga pinensis DSM 2588.</title>
        <authorList>
            <consortium name="US DOE Joint Genome Institute (JGI-PGF)"/>
            <person name="Lucas S."/>
            <person name="Copeland A."/>
            <person name="Lapidus A."/>
            <person name="Glavina del Rio T."/>
            <person name="Dalin E."/>
            <person name="Tice H."/>
            <person name="Bruce D."/>
            <person name="Goodwin L."/>
            <person name="Pitluck S."/>
            <person name="Kyrpides N."/>
            <person name="Mavromatis K."/>
            <person name="Ivanova N."/>
            <person name="Mikhailova N."/>
            <person name="Sims D."/>
            <person name="Meinche L."/>
            <person name="Brettin T."/>
            <person name="Detter J.C."/>
            <person name="Han C."/>
            <person name="Larimer F."/>
            <person name="Land M."/>
            <person name="Hauser L."/>
            <person name="Markowitz V."/>
            <person name="Cheng J.-F."/>
            <person name="Hugenholtz P."/>
            <person name="Woyke T."/>
            <person name="Wu D."/>
            <person name="Spring S."/>
            <person name="Klenk H.-P."/>
            <person name="Eisen J.A."/>
        </authorList>
    </citation>
    <scope>NUCLEOTIDE SEQUENCE [LARGE SCALE GENOMIC DNA]</scope>
    <source>
        <strain evidence="3">ATCC 43595 / DSM 2588 / LMG 13176 / NBRC 15968 / NCIMB 11800 / UQM 2034</strain>
    </source>
</reference>
<proteinExistence type="predicted"/>
<dbReference type="KEGG" id="cpi:Cpin_1689"/>
<dbReference type="Proteomes" id="UP000002215">
    <property type="component" value="Chromosome"/>
</dbReference>
<keyword evidence="1" id="KW-0472">Membrane</keyword>
<sequence length="155" mass="18136">MAKQLQYIKSTPAHLSRVLYCITFFTLINLFTVPYIRLIAGTMGGGIYRDNLSERSWVLIIFMLLCTLGFFWGNKKTFNSVKRESNRIWVLHLGIDVFIYTASMPLVSLIHPFLDKPDAVMTDLWNPVMMLLLLSVKYTILRIRYAQRDDQYMSR</sequence>
<dbReference type="OrthoDB" id="9823501at2"/>
<dbReference type="AlphaFoldDB" id="A0A979G1P2"/>
<feature type="transmembrane region" description="Helical" evidence="1">
    <location>
        <begin position="93"/>
        <end position="113"/>
    </location>
</feature>
<organism evidence="2 3">
    <name type="scientific">Chitinophaga pinensis (strain ATCC 43595 / DSM 2588 / LMG 13176 / NBRC 15968 / NCIMB 11800 / UQM 2034)</name>
    <dbReference type="NCBI Taxonomy" id="485918"/>
    <lineage>
        <taxon>Bacteria</taxon>
        <taxon>Pseudomonadati</taxon>
        <taxon>Bacteroidota</taxon>
        <taxon>Chitinophagia</taxon>
        <taxon>Chitinophagales</taxon>
        <taxon>Chitinophagaceae</taxon>
        <taxon>Chitinophaga</taxon>
    </lineage>
</organism>
<accession>A0A979G1P2</accession>
<feature type="transmembrane region" description="Helical" evidence="1">
    <location>
        <begin position="56"/>
        <end position="73"/>
    </location>
</feature>
<gene>
    <name evidence="2" type="ordered locus">Cpin_1689</name>
</gene>
<evidence type="ECO:0000256" key="1">
    <source>
        <dbReference type="SAM" id="Phobius"/>
    </source>
</evidence>
<name>A0A979G1P2_CHIPD</name>
<protein>
    <submittedName>
        <fullName evidence="2">Uncharacterized protein</fullName>
    </submittedName>
</protein>
<feature type="transmembrane region" description="Helical" evidence="1">
    <location>
        <begin position="125"/>
        <end position="145"/>
    </location>
</feature>
<reference evidence="2 3" key="2">
    <citation type="journal article" date="2010" name="Stand. Genomic Sci.">
        <title>Complete genome sequence of Chitinophaga pinensis type strain (UQM 2034).</title>
        <authorList>
            <person name="Glavina Del Rio T."/>
            <person name="Abt B."/>
            <person name="Spring S."/>
            <person name="Lapidus A."/>
            <person name="Nolan M."/>
            <person name="Tice H."/>
            <person name="Copeland A."/>
            <person name="Cheng J.F."/>
            <person name="Chen F."/>
            <person name="Bruce D."/>
            <person name="Goodwin L."/>
            <person name="Pitluck S."/>
            <person name="Ivanova N."/>
            <person name="Mavromatis K."/>
            <person name="Mikhailova N."/>
            <person name="Pati A."/>
            <person name="Chen A."/>
            <person name="Palaniappan K."/>
            <person name="Land M."/>
            <person name="Hauser L."/>
            <person name="Chang Y.J."/>
            <person name="Jeffries C.D."/>
            <person name="Chain P."/>
            <person name="Saunders E."/>
            <person name="Detter J.C."/>
            <person name="Brettin T."/>
            <person name="Rohde M."/>
            <person name="Goker M."/>
            <person name="Bristow J."/>
            <person name="Eisen J.A."/>
            <person name="Markowitz V."/>
            <person name="Hugenholtz P."/>
            <person name="Kyrpides N.C."/>
            <person name="Klenk H.P."/>
            <person name="Lucas S."/>
        </authorList>
    </citation>
    <scope>NUCLEOTIDE SEQUENCE [LARGE SCALE GENOMIC DNA]</scope>
    <source>
        <strain evidence="3">ATCC 43595 / DSM 2588 / LMG 13176 / NBRC 15968 / NCIMB 11800 / UQM 2034</strain>
    </source>
</reference>
<keyword evidence="1" id="KW-1133">Transmembrane helix</keyword>
<dbReference type="RefSeq" id="WP_012789361.1">
    <property type="nucleotide sequence ID" value="NC_013132.1"/>
</dbReference>
<dbReference type="EMBL" id="CP001699">
    <property type="protein sequence ID" value="ACU59185.1"/>
    <property type="molecule type" value="Genomic_DNA"/>
</dbReference>
<feature type="transmembrane region" description="Helical" evidence="1">
    <location>
        <begin position="18"/>
        <end position="36"/>
    </location>
</feature>
<evidence type="ECO:0000313" key="3">
    <source>
        <dbReference type="Proteomes" id="UP000002215"/>
    </source>
</evidence>
<keyword evidence="1" id="KW-0812">Transmembrane</keyword>
<evidence type="ECO:0000313" key="2">
    <source>
        <dbReference type="EMBL" id="ACU59185.1"/>
    </source>
</evidence>